<dbReference type="Proteomes" id="UP001652582">
    <property type="component" value="Chromosome 7"/>
</dbReference>
<dbReference type="OrthoDB" id="5984255at2759"/>
<protein>
    <submittedName>
        <fullName evidence="4">Uncharacterized protein LOC112045092</fullName>
    </submittedName>
</protein>
<dbReference type="RefSeq" id="XP_023936927.2">
    <property type="nucleotide sequence ID" value="XM_024081159.2"/>
</dbReference>
<organism evidence="3 4">
    <name type="scientific">Bicyclus anynana</name>
    <name type="common">Squinting bush brown butterfly</name>
    <dbReference type="NCBI Taxonomy" id="110368"/>
    <lineage>
        <taxon>Eukaryota</taxon>
        <taxon>Metazoa</taxon>
        <taxon>Ecdysozoa</taxon>
        <taxon>Arthropoda</taxon>
        <taxon>Hexapoda</taxon>
        <taxon>Insecta</taxon>
        <taxon>Pterygota</taxon>
        <taxon>Neoptera</taxon>
        <taxon>Endopterygota</taxon>
        <taxon>Lepidoptera</taxon>
        <taxon>Glossata</taxon>
        <taxon>Ditrysia</taxon>
        <taxon>Papilionoidea</taxon>
        <taxon>Nymphalidae</taxon>
        <taxon>Satyrinae</taxon>
        <taxon>Satyrini</taxon>
        <taxon>Mycalesina</taxon>
        <taxon>Bicyclus</taxon>
    </lineage>
</organism>
<feature type="domain" description="MADF" evidence="2">
    <location>
        <begin position="13"/>
        <end position="92"/>
    </location>
</feature>
<dbReference type="PANTHER" id="PTHR12243:SF60">
    <property type="entry name" value="SI:CH211-15D5.12-RELATED"/>
    <property type="match status" value="1"/>
</dbReference>
<accession>A0A6J1MVD7</accession>
<keyword evidence="3" id="KW-1185">Reference proteome</keyword>
<feature type="compositionally biased region" description="Basic and acidic residues" evidence="1">
    <location>
        <begin position="101"/>
        <end position="112"/>
    </location>
</feature>
<dbReference type="GeneID" id="112045092"/>
<gene>
    <name evidence="4" type="primary">LOC112045092</name>
</gene>
<proteinExistence type="predicted"/>
<evidence type="ECO:0000259" key="2">
    <source>
        <dbReference type="PROSITE" id="PS51029"/>
    </source>
</evidence>
<name>A0A6J1MVD7_BICAN</name>
<dbReference type="InterPro" id="IPR039353">
    <property type="entry name" value="TF_Adf1"/>
</dbReference>
<sequence length="241" mass="28254">MSSLSDDMRLIIEFVKEVEQHPCLYDNKHAEYGIKTAVDEAWREIGKRFKGLTEADLKVKWRSVRSSYTRSFRINKPYYLTKYLDFLIPFTKHMDKSLVKRVKRERESQKENSEDDDDDDNSSVSSGNITIERTKEENDDVDFYDEDDDDDEYEDQNGKIQVSTLPELKVGLNKRVIRKKGSRSQILSQYTKSRLSPHECYLKSLMPDISAMSQRQFFGFRKGILNILGKIKYGDTRNTES</sequence>
<reference evidence="4" key="1">
    <citation type="submission" date="2025-08" db="UniProtKB">
        <authorList>
            <consortium name="RefSeq"/>
        </authorList>
    </citation>
    <scope>IDENTIFICATION</scope>
</reference>
<dbReference type="Pfam" id="PF10545">
    <property type="entry name" value="MADF_DNA_bdg"/>
    <property type="match status" value="1"/>
</dbReference>
<dbReference type="InterPro" id="IPR006578">
    <property type="entry name" value="MADF-dom"/>
</dbReference>
<evidence type="ECO:0000313" key="4">
    <source>
        <dbReference type="RefSeq" id="XP_023936927.2"/>
    </source>
</evidence>
<dbReference type="KEGG" id="bany:112045092"/>
<dbReference type="GO" id="GO:0006357">
    <property type="term" value="P:regulation of transcription by RNA polymerase II"/>
    <property type="evidence" value="ECO:0007669"/>
    <property type="project" value="TreeGrafter"/>
</dbReference>
<dbReference type="SMART" id="SM00595">
    <property type="entry name" value="MADF"/>
    <property type="match status" value="1"/>
</dbReference>
<dbReference type="GO" id="GO:0005667">
    <property type="term" value="C:transcription regulator complex"/>
    <property type="evidence" value="ECO:0007669"/>
    <property type="project" value="TreeGrafter"/>
</dbReference>
<dbReference type="PROSITE" id="PS51029">
    <property type="entry name" value="MADF"/>
    <property type="match status" value="1"/>
</dbReference>
<dbReference type="PANTHER" id="PTHR12243">
    <property type="entry name" value="MADF DOMAIN TRANSCRIPTION FACTOR"/>
    <property type="match status" value="1"/>
</dbReference>
<evidence type="ECO:0000313" key="3">
    <source>
        <dbReference type="Proteomes" id="UP001652582"/>
    </source>
</evidence>
<feature type="region of interest" description="Disordered" evidence="1">
    <location>
        <begin position="101"/>
        <end position="131"/>
    </location>
</feature>
<dbReference type="AlphaFoldDB" id="A0A6J1MVD7"/>
<dbReference type="GO" id="GO:0005634">
    <property type="term" value="C:nucleus"/>
    <property type="evidence" value="ECO:0007669"/>
    <property type="project" value="TreeGrafter"/>
</dbReference>
<evidence type="ECO:0000256" key="1">
    <source>
        <dbReference type="SAM" id="MobiDB-lite"/>
    </source>
</evidence>